<dbReference type="InterPro" id="IPR027417">
    <property type="entry name" value="P-loop_NTPase"/>
</dbReference>
<name>A0AAF0PW82_SOLVR</name>
<dbReference type="PROSITE" id="PS50030">
    <property type="entry name" value="UBA"/>
    <property type="match status" value="1"/>
</dbReference>
<feature type="domain" description="UBA" evidence="2">
    <location>
        <begin position="1"/>
        <end position="41"/>
    </location>
</feature>
<dbReference type="GO" id="GO:0005694">
    <property type="term" value="C:chromosome"/>
    <property type="evidence" value="ECO:0007669"/>
    <property type="project" value="TreeGrafter"/>
</dbReference>
<dbReference type="GO" id="GO:0043138">
    <property type="term" value="F:3'-5' DNA helicase activity"/>
    <property type="evidence" value="ECO:0007669"/>
    <property type="project" value="TreeGrafter"/>
</dbReference>
<dbReference type="GO" id="GO:0009378">
    <property type="term" value="F:four-way junction helicase activity"/>
    <property type="evidence" value="ECO:0007669"/>
    <property type="project" value="TreeGrafter"/>
</dbReference>
<dbReference type="EMBL" id="CP133612">
    <property type="protein sequence ID" value="WMV12002.1"/>
    <property type="molecule type" value="Genomic_DNA"/>
</dbReference>
<dbReference type="GO" id="GO:0005737">
    <property type="term" value="C:cytoplasm"/>
    <property type="evidence" value="ECO:0007669"/>
    <property type="project" value="TreeGrafter"/>
</dbReference>
<dbReference type="AlphaFoldDB" id="A0AAF0PW82"/>
<evidence type="ECO:0000256" key="1">
    <source>
        <dbReference type="ARBA" id="ARBA00005446"/>
    </source>
</evidence>
<dbReference type="GO" id="GO:0000724">
    <property type="term" value="P:double-strand break repair via homologous recombination"/>
    <property type="evidence" value="ECO:0007669"/>
    <property type="project" value="TreeGrafter"/>
</dbReference>
<dbReference type="PANTHER" id="PTHR13710:SF69">
    <property type="entry name" value="ATP-DEPENDENT DNA HELICASE Q-LIKE SIM"/>
    <property type="match status" value="1"/>
</dbReference>
<comment type="similarity">
    <text evidence="1">Belongs to the helicase family. RecQ subfamily.</text>
</comment>
<dbReference type="InterPro" id="IPR015940">
    <property type="entry name" value="UBA"/>
</dbReference>
<reference evidence="3" key="1">
    <citation type="submission" date="2023-08" db="EMBL/GenBank/DDBJ databases">
        <title>A de novo genome assembly of Solanum verrucosum Schlechtendal, a Mexican diploid species geographically isolated from the other diploid A-genome species in potato relatives.</title>
        <authorList>
            <person name="Hosaka K."/>
        </authorList>
    </citation>
    <scope>NUCLEOTIDE SEQUENCE</scope>
    <source>
        <tissue evidence="3">Young leaves</tissue>
    </source>
</reference>
<dbReference type="Proteomes" id="UP001234989">
    <property type="component" value="Chromosome 1"/>
</dbReference>
<proteinExistence type="inferred from homology"/>
<evidence type="ECO:0000313" key="3">
    <source>
        <dbReference type="EMBL" id="WMV12002.1"/>
    </source>
</evidence>
<evidence type="ECO:0000259" key="2">
    <source>
        <dbReference type="PROSITE" id="PS50030"/>
    </source>
</evidence>
<gene>
    <name evidence="3" type="ORF">MTR67_005387</name>
</gene>
<dbReference type="GO" id="GO:0005634">
    <property type="term" value="C:nucleus"/>
    <property type="evidence" value="ECO:0007669"/>
    <property type="project" value="TreeGrafter"/>
</dbReference>
<organism evidence="3 4">
    <name type="scientific">Solanum verrucosum</name>
    <dbReference type="NCBI Taxonomy" id="315347"/>
    <lineage>
        <taxon>Eukaryota</taxon>
        <taxon>Viridiplantae</taxon>
        <taxon>Streptophyta</taxon>
        <taxon>Embryophyta</taxon>
        <taxon>Tracheophyta</taxon>
        <taxon>Spermatophyta</taxon>
        <taxon>Magnoliopsida</taxon>
        <taxon>eudicotyledons</taxon>
        <taxon>Gunneridae</taxon>
        <taxon>Pentapetalae</taxon>
        <taxon>asterids</taxon>
        <taxon>lamiids</taxon>
        <taxon>Solanales</taxon>
        <taxon>Solanaceae</taxon>
        <taxon>Solanoideae</taxon>
        <taxon>Solaneae</taxon>
        <taxon>Solanum</taxon>
    </lineage>
</organism>
<dbReference type="Gene3D" id="3.40.50.300">
    <property type="entry name" value="P-loop containing nucleotide triphosphate hydrolases"/>
    <property type="match status" value="1"/>
</dbReference>
<evidence type="ECO:0000313" key="4">
    <source>
        <dbReference type="Proteomes" id="UP001234989"/>
    </source>
</evidence>
<dbReference type="SUPFAM" id="SSF52540">
    <property type="entry name" value="P-loop containing nucleoside triphosphate hydrolases"/>
    <property type="match status" value="1"/>
</dbReference>
<dbReference type="PANTHER" id="PTHR13710">
    <property type="entry name" value="DNA HELICASE RECQ FAMILY MEMBER"/>
    <property type="match status" value="1"/>
</dbReference>
<protein>
    <recommendedName>
        <fullName evidence="2">UBA domain-containing protein</fullName>
    </recommendedName>
</protein>
<keyword evidence="4" id="KW-1185">Reference proteome</keyword>
<accession>A0AAF0PW82</accession>
<sequence length="541" mass="61480">MDPDQVVAKLVGMGFKLSDFTNSVEVVGPSIDGVIDYLLDDSRRNTASASTSTACFSSRAEVLQRDTGGQNVHPPLEDSDLHVAIVKADFQKEALEAWLFHQDCLVLAATGSDFGIADWEGCHCYIGPDWQKKVKNLLQKHFGLSLLKDFQKEALEAWLFHQDCLVLAATGSDFGIADWEGCHCYIGPDWQKKQQDQILALLTGKVIIVISLLISLMHGQCLKLAKHGVSACFIGSCQTDRNVEQKAMAGMYSIIYVFPETILRLIKLLQSLAESHGIALVAVREVHCVSKWGHDFPPDYRYGMNTSCYRAKTLVEYFGEHLLLEIYLMCDICINGPPERQNLKAEAMIILQVVATHCRNFADISYGGYEGRLGERPNIKALVSRIREQQQFSVSDLLWWRGLARLWEVEGFIREGDDMPFHVYPEVDMLLSMTSPNPFSSFAEWQIKRTWKSPRKRKCFTSSFLLYLPILRKRQKKQIAAEKLRIITQALEQAEGRVLRYEERYLTKFVHIVDARADDYESASSPVWLIGKSRRQRNNNN</sequence>